<keyword evidence="2" id="KW-1185">Reference proteome</keyword>
<dbReference type="PATRIC" id="fig|13035.3.peg.2485"/>
<dbReference type="InterPro" id="IPR043519">
    <property type="entry name" value="NT_sf"/>
</dbReference>
<evidence type="ECO:0000313" key="1">
    <source>
        <dbReference type="EMBL" id="AFZ50813.1"/>
    </source>
</evidence>
<dbReference type="OrthoDB" id="572470at2"/>
<name>K9YXI4_DACS8</name>
<gene>
    <name evidence="1" type="ORF">Dacsa_2189</name>
</gene>
<dbReference type="Proteomes" id="UP000010482">
    <property type="component" value="Chromosome"/>
</dbReference>
<evidence type="ECO:0008006" key="3">
    <source>
        <dbReference type="Google" id="ProtNLM"/>
    </source>
</evidence>
<sequence>MRPTITDPQAQRRKWFINLVKKRIQSGTGSSITFLKQRRWTFSVSNLREIIKQVPFVIVGGVATRLYMPERMTVDIDILVKAEDARLVYEDLEQAGGKKEGNLSIPGSQWTLNDGTCIDILEVADAWGIEAIEHPNYAPDGLPVIALPYLVLMKLLAGRSQDLADVSRMLGGATEVQLEEVRAVINQYLSNAVEDLESLIMLGRLEHG</sequence>
<organism evidence="1 2">
    <name type="scientific">Dactylococcopsis salina (strain PCC 8305)</name>
    <name type="common">Myxobactron salinum</name>
    <dbReference type="NCBI Taxonomy" id="13035"/>
    <lineage>
        <taxon>Bacteria</taxon>
        <taxon>Bacillati</taxon>
        <taxon>Cyanobacteriota</taxon>
        <taxon>Cyanophyceae</taxon>
        <taxon>Nodosilineales</taxon>
        <taxon>Cymatolegaceae</taxon>
        <taxon>Dactylococcopsis</taxon>
    </lineage>
</organism>
<dbReference type="HOGENOM" id="CLU_115273_0_0_3"/>
<evidence type="ECO:0000313" key="2">
    <source>
        <dbReference type="Proteomes" id="UP000010482"/>
    </source>
</evidence>
<dbReference type="STRING" id="13035.Dacsa_2189"/>
<dbReference type="KEGG" id="dsl:Dacsa_2189"/>
<dbReference type="EMBL" id="CP003944">
    <property type="protein sequence ID" value="AFZ50813.1"/>
    <property type="molecule type" value="Genomic_DNA"/>
</dbReference>
<dbReference type="eggNOG" id="ENOG502ZBM5">
    <property type="taxonomic scope" value="Bacteria"/>
</dbReference>
<reference evidence="1" key="1">
    <citation type="submission" date="2012-04" db="EMBL/GenBank/DDBJ databases">
        <title>Finished genome of Dactylococcopsis salina PCC 8305.</title>
        <authorList>
            <consortium name="US DOE Joint Genome Institute"/>
            <person name="Gugger M."/>
            <person name="Coursin T."/>
            <person name="Rippka R."/>
            <person name="Tandeau De Marsac N."/>
            <person name="Huntemann M."/>
            <person name="Wei C.-L."/>
            <person name="Han J."/>
            <person name="Detter J.C."/>
            <person name="Han C."/>
            <person name="Tapia R."/>
            <person name="Daligault H."/>
            <person name="Chen A."/>
            <person name="Krypides N."/>
            <person name="Mavromatis K."/>
            <person name="Markowitz V."/>
            <person name="Szeto E."/>
            <person name="Ivanova N."/>
            <person name="Ovchinnikova G."/>
            <person name="Pagani I."/>
            <person name="Pati A."/>
            <person name="Goodwin L."/>
            <person name="Peters L."/>
            <person name="Pitluck S."/>
            <person name="Woyke T."/>
            <person name="Kerfeld C."/>
        </authorList>
    </citation>
    <scope>NUCLEOTIDE SEQUENCE [LARGE SCALE GENOMIC DNA]</scope>
    <source>
        <strain evidence="1">PCC 8305</strain>
    </source>
</reference>
<dbReference type="AlphaFoldDB" id="K9YXI4"/>
<proteinExistence type="predicted"/>
<protein>
    <recommendedName>
        <fullName evidence="3">Nucleotidyltransferase family protein</fullName>
    </recommendedName>
</protein>
<dbReference type="SUPFAM" id="SSF81301">
    <property type="entry name" value="Nucleotidyltransferase"/>
    <property type="match status" value="1"/>
</dbReference>
<dbReference type="Gene3D" id="3.30.460.40">
    <property type="match status" value="1"/>
</dbReference>
<accession>K9YXI4</accession>